<name>A0A139N031_STRGN</name>
<dbReference type="PROSITE" id="PS51781">
    <property type="entry name" value="SH3B"/>
    <property type="match status" value="1"/>
</dbReference>
<evidence type="ECO:0000259" key="3">
    <source>
        <dbReference type="PROSITE" id="PS50911"/>
    </source>
</evidence>
<dbReference type="SUPFAM" id="SSF54001">
    <property type="entry name" value="Cysteine proteinases"/>
    <property type="match status" value="1"/>
</dbReference>
<dbReference type="Pfam" id="PF08460">
    <property type="entry name" value="SH3_5"/>
    <property type="match status" value="1"/>
</dbReference>
<feature type="domain" description="SH3b" evidence="4">
    <location>
        <begin position="170"/>
        <end position="238"/>
    </location>
</feature>
<proteinExistence type="predicted"/>
<dbReference type="Pfam" id="PF05257">
    <property type="entry name" value="CHAP"/>
    <property type="match status" value="1"/>
</dbReference>
<dbReference type="SMART" id="SM00287">
    <property type="entry name" value="SH3b"/>
    <property type="match status" value="1"/>
</dbReference>
<dbReference type="Gene3D" id="2.30.30.40">
    <property type="entry name" value="SH3 Domains"/>
    <property type="match status" value="1"/>
</dbReference>
<gene>
    <name evidence="5" type="ORF">SGODD07_01802</name>
</gene>
<dbReference type="EMBL" id="LQRC01000242">
    <property type="protein sequence ID" value="KXT69313.1"/>
    <property type="molecule type" value="Genomic_DNA"/>
</dbReference>
<dbReference type="EC" id="3.5.1.28" evidence="2"/>
<comment type="catalytic activity">
    <reaction evidence="1">
        <text>Hydrolyzes the link between N-acetylmuramoyl residues and L-amino acid residues in certain cell-wall glycopeptides.</text>
        <dbReference type="EC" id="3.5.1.28"/>
    </reaction>
</comment>
<dbReference type="Proteomes" id="UP000070096">
    <property type="component" value="Unassembled WGS sequence"/>
</dbReference>
<comment type="caution">
    <text evidence="5">The sequence shown here is derived from an EMBL/GenBank/DDBJ whole genome shotgun (WGS) entry which is preliminary data.</text>
</comment>
<evidence type="ECO:0000256" key="1">
    <source>
        <dbReference type="ARBA" id="ARBA00001561"/>
    </source>
</evidence>
<evidence type="ECO:0000259" key="4">
    <source>
        <dbReference type="PROSITE" id="PS51781"/>
    </source>
</evidence>
<accession>A0A139N031</accession>
<dbReference type="InterPro" id="IPR038765">
    <property type="entry name" value="Papain-like_cys_pep_sf"/>
</dbReference>
<dbReference type="AlphaFoldDB" id="A0A139N031"/>
<sequence length="248" mass="26318">MTTVNEALQDLATLVDSGTPVGNGECYALASYYETLINPDSTVGLGAGVGYVSGAIGDTICAANIGTSYDWEANGWTVTSSGVLQSGQILTIEATDWNPYGHVVVVESVNGDQLVVIEQNYAGARYPVRNYYSASDYIQTVAHFITPAQSDGEIADETASVSGSDQYAENGTMTVTVDAINVRRAPDTSGEVVDQYTKGQSFKYDTVIVDANGFVWVSYIGGSGNRNYVATGPTQNGKRYGDAWGTFK</sequence>
<organism evidence="5 6">
    <name type="scientific">Streptococcus gordonii</name>
    <dbReference type="NCBI Taxonomy" id="1302"/>
    <lineage>
        <taxon>Bacteria</taxon>
        <taxon>Bacillati</taxon>
        <taxon>Bacillota</taxon>
        <taxon>Bacilli</taxon>
        <taxon>Lactobacillales</taxon>
        <taxon>Streptococcaceae</taxon>
        <taxon>Streptococcus</taxon>
    </lineage>
</organism>
<dbReference type="GO" id="GO:0008745">
    <property type="term" value="F:N-acetylmuramoyl-L-alanine amidase activity"/>
    <property type="evidence" value="ECO:0007669"/>
    <property type="project" value="UniProtKB-EC"/>
</dbReference>
<dbReference type="InterPro" id="IPR003646">
    <property type="entry name" value="SH3-like_bac-type"/>
</dbReference>
<evidence type="ECO:0000313" key="6">
    <source>
        <dbReference type="Proteomes" id="UP000070096"/>
    </source>
</evidence>
<dbReference type="PATRIC" id="fig|1302.21.peg.1994"/>
<feature type="domain" description="Peptidase C51" evidence="3">
    <location>
        <begin position="1"/>
        <end position="146"/>
    </location>
</feature>
<evidence type="ECO:0000313" key="5">
    <source>
        <dbReference type="EMBL" id="KXT69313.1"/>
    </source>
</evidence>
<evidence type="ECO:0000256" key="2">
    <source>
        <dbReference type="ARBA" id="ARBA00011901"/>
    </source>
</evidence>
<reference evidence="5 6" key="1">
    <citation type="submission" date="2016-01" db="EMBL/GenBank/DDBJ databases">
        <title>Highly variable Streptococcus oralis are common among viridans streptococci isolated from primates.</title>
        <authorList>
            <person name="Denapaite D."/>
            <person name="Rieger M."/>
            <person name="Koendgen S."/>
            <person name="Brueckner R."/>
            <person name="Ochigava I."/>
            <person name="Kappeler P."/>
            <person name="Maetz-Rensing K."/>
            <person name="Leendertz F."/>
            <person name="Hakenbeck R."/>
        </authorList>
    </citation>
    <scope>NUCLEOTIDE SEQUENCE [LARGE SCALE GENOMIC DNA]</scope>
    <source>
        <strain evidence="5 6">DD07</strain>
    </source>
</reference>
<dbReference type="InterPro" id="IPR007921">
    <property type="entry name" value="CHAP_dom"/>
</dbReference>
<dbReference type="Gene3D" id="3.90.1720.60">
    <property type="match status" value="1"/>
</dbReference>
<dbReference type="PROSITE" id="PS50911">
    <property type="entry name" value="CHAP"/>
    <property type="match status" value="1"/>
</dbReference>
<protein>
    <recommendedName>
        <fullName evidence="2">N-acetylmuramoyl-L-alanine amidase</fullName>
        <ecNumber evidence="2">3.5.1.28</ecNumber>
    </recommendedName>
</protein>